<feature type="transmembrane region" description="Helical" evidence="9">
    <location>
        <begin position="135"/>
        <end position="156"/>
    </location>
</feature>
<dbReference type="EMBL" id="JBGBPQ010000019">
    <property type="protein sequence ID" value="KAL1504731.1"/>
    <property type="molecule type" value="Genomic_DNA"/>
</dbReference>
<keyword evidence="6" id="KW-0406">Ion transport</keyword>
<dbReference type="InterPro" id="IPR044669">
    <property type="entry name" value="YneE/VCCN1/2-like"/>
</dbReference>
<proteinExistence type="predicted"/>
<dbReference type="Pfam" id="PF25539">
    <property type="entry name" value="Bestrophin_2"/>
    <property type="match status" value="1"/>
</dbReference>
<evidence type="ECO:0000256" key="7">
    <source>
        <dbReference type="ARBA" id="ARBA00023136"/>
    </source>
</evidence>
<evidence type="ECO:0000256" key="10">
    <source>
        <dbReference type="SAM" id="SignalP"/>
    </source>
</evidence>
<evidence type="ECO:0000256" key="5">
    <source>
        <dbReference type="ARBA" id="ARBA00022989"/>
    </source>
</evidence>
<keyword evidence="3" id="KW-1003">Cell membrane</keyword>
<evidence type="ECO:0000313" key="11">
    <source>
        <dbReference type="EMBL" id="KAL1504731.1"/>
    </source>
</evidence>
<feature type="region of interest" description="Disordered" evidence="8">
    <location>
        <begin position="416"/>
        <end position="435"/>
    </location>
</feature>
<feature type="chain" id="PRO_5044238023" description="Bestrophin homolog" evidence="10">
    <location>
        <begin position="27"/>
        <end position="435"/>
    </location>
</feature>
<keyword evidence="2" id="KW-0813">Transport</keyword>
<evidence type="ECO:0000256" key="9">
    <source>
        <dbReference type="SAM" id="Phobius"/>
    </source>
</evidence>
<keyword evidence="7 9" id="KW-0472">Membrane</keyword>
<gene>
    <name evidence="11" type="ORF">AB1Y20_008509</name>
</gene>
<dbReference type="GO" id="GO:0005254">
    <property type="term" value="F:chloride channel activity"/>
    <property type="evidence" value="ECO:0007669"/>
    <property type="project" value="InterPro"/>
</dbReference>
<evidence type="ECO:0008006" key="13">
    <source>
        <dbReference type="Google" id="ProtNLM"/>
    </source>
</evidence>
<feature type="transmembrane region" description="Helical" evidence="9">
    <location>
        <begin position="107"/>
        <end position="128"/>
    </location>
</feature>
<keyword evidence="5 9" id="KW-1133">Transmembrane helix</keyword>
<comment type="subcellular location">
    <subcellularLocation>
        <location evidence="1">Cell membrane</location>
        <topology evidence="1">Multi-pass membrane protein</topology>
    </subcellularLocation>
</comment>
<sequence length="435" mass="48108">MRPRPPFQPRLRQMLLHVILLLPTSAAAVLRHSFPARTAPLTPKSPFLRSTPRTEPKRHCLARCAAAASTDASGAALAPPGFELPSLSEPAWQKRVMGSATPDPYRVALRILPLVLVHVSWSVLLGVVRIVSGRWICAPPLIHSLLGAVLGLLLAFRTNQAYGRYWSACQSWTELHATVQNMLRTAAAVAGEDGKASRHDRLLYTSILRHVIAFPIALKQRYREQFDMQEYLPFLWPAECEAMIVSSTPHLVLLSSLNTLIRPIRTSDTGSGQNLALWNELSACINQMQKITCSLDLVAELPLPASYSLLTTRFLFVWVATLPIVLLEVMHAACVPLVMLPVAWALYSTEELAALMEAPFGTVCSQGEAKPETLPLDLYCDKIVSELKQQAVINRALERRVEDGQWVVKPKHFTSAATSPDRRDARDVDVDAGQV</sequence>
<evidence type="ECO:0000256" key="4">
    <source>
        <dbReference type="ARBA" id="ARBA00022692"/>
    </source>
</evidence>
<feature type="compositionally biased region" description="Basic and acidic residues" evidence="8">
    <location>
        <begin position="420"/>
        <end position="429"/>
    </location>
</feature>
<keyword evidence="10" id="KW-0732">Signal</keyword>
<protein>
    <recommendedName>
        <fullName evidence="13">Bestrophin homolog</fullName>
    </recommendedName>
</protein>
<organism evidence="11 12">
    <name type="scientific">Prymnesium parvum</name>
    <name type="common">Toxic golden alga</name>
    <dbReference type="NCBI Taxonomy" id="97485"/>
    <lineage>
        <taxon>Eukaryota</taxon>
        <taxon>Haptista</taxon>
        <taxon>Haptophyta</taxon>
        <taxon>Prymnesiophyceae</taxon>
        <taxon>Prymnesiales</taxon>
        <taxon>Prymnesiaceae</taxon>
        <taxon>Prymnesium</taxon>
    </lineage>
</organism>
<evidence type="ECO:0000256" key="8">
    <source>
        <dbReference type="SAM" id="MobiDB-lite"/>
    </source>
</evidence>
<name>A0AB34ITF2_PRYPA</name>
<evidence type="ECO:0000313" key="12">
    <source>
        <dbReference type="Proteomes" id="UP001515480"/>
    </source>
</evidence>
<evidence type="ECO:0000256" key="2">
    <source>
        <dbReference type="ARBA" id="ARBA00022448"/>
    </source>
</evidence>
<evidence type="ECO:0000256" key="1">
    <source>
        <dbReference type="ARBA" id="ARBA00004651"/>
    </source>
</evidence>
<reference evidence="11 12" key="1">
    <citation type="journal article" date="2024" name="Science">
        <title>Giant polyketide synthase enzymes in the biosynthesis of giant marine polyether toxins.</title>
        <authorList>
            <person name="Fallon T.R."/>
            <person name="Shende V.V."/>
            <person name="Wierzbicki I.H."/>
            <person name="Pendleton A.L."/>
            <person name="Watervoot N.F."/>
            <person name="Auber R.P."/>
            <person name="Gonzalez D.J."/>
            <person name="Wisecaver J.H."/>
            <person name="Moore B.S."/>
        </authorList>
    </citation>
    <scope>NUCLEOTIDE SEQUENCE [LARGE SCALE GENOMIC DNA]</scope>
    <source>
        <strain evidence="11 12">12B1</strain>
    </source>
</reference>
<keyword evidence="4 9" id="KW-0812">Transmembrane</keyword>
<feature type="signal peptide" evidence="10">
    <location>
        <begin position="1"/>
        <end position="26"/>
    </location>
</feature>
<dbReference type="PANTHER" id="PTHR33281:SF19">
    <property type="entry name" value="VOLTAGE-DEPENDENT ANION CHANNEL-FORMING PROTEIN YNEE"/>
    <property type="match status" value="1"/>
</dbReference>
<dbReference type="GO" id="GO:0005886">
    <property type="term" value="C:plasma membrane"/>
    <property type="evidence" value="ECO:0007669"/>
    <property type="project" value="UniProtKB-SubCell"/>
</dbReference>
<keyword evidence="12" id="KW-1185">Reference proteome</keyword>
<dbReference type="Proteomes" id="UP001515480">
    <property type="component" value="Unassembled WGS sequence"/>
</dbReference>
<accession>A0AB34ITF2</accession>
<evidence type="ECO:0000256" key="3">
    <source>
        <dbReference type="ARBA" id="ARBA00022475"/>
    </source>
</evidence>
<dbReference type="AlphaFoldDB" id="A0AB34ITF2"/>
<evidence type="ECO:0000256" key="6">
    <source>
        <dbReference type="ARBA" id="ARBA00023065"/>
    </source>
</evidence>
<dbReference type="PANTHER" id="PTHR33281">
    <property type="entry name" value="UPF0187 PROTEIN YNEE"/>
    <property type="match status" value="1"/>
</dbReference>
<comment type="caution">
    <text evidence="11">The sequence shown here is derived from an EMBL/GenBank/DDBJ whole genome shotgun (WGS) entry which is preliminary data.</text>
</comment>